<feature type="non-terminal residue" evidence="1">
    <location>
        <position position="1"/>
    </location>
</feature>
<dbReference type="Proteomes" id="UP000230750">
    <property type="component" value="Unassembled WGS sequence"/>
</dbReference>
<proteinExistence type="predicted"/>
<protein>
    <submittedName>
        <fullName evidence="1">Uncharacterized protein</fullName>
    </submittedName>
</protein>
<organism evidence="1 2">
    <name type="scientific">Stichopus japonicus</name>
    <name type="common">Sea cucumber</name>
    <dbReference type="NCBI Taxonomy" id="307972"/>
    <lineage>
        <taxon>Eukaryota</taxon>
        <taxon>Metazoa</taxon>
        <taxon>Echinodermata</taxon>
        <taxon>Eleutherozoa</taxon>
        <taxon>Echinozoa</taxon>
        <taxon>Holothuroidea</taxon>
        <taxon>Aspidochirotacea</taxon>
        <taxon>Aspidochirotida</taxon>
        <taxon>Stichopodidae</taxon>
        <taxon>Apostichopus</taxon>
    </lineage>
</organism>
<dbReference type="SUPFAM" id="SSF101898">
    <property type="entry name" value="NHL repeat"/>
    <property type="match status" value="1"/>
</dbReference>
<name>A0A2G8JEN7_STIJA</name>
<dbReference type="EMBL" id="MRZV01002246">
    <property type="protein sequence ID" value="PIK34217.1"/>
    <property type="molecule type" value="Genomic_DNA"/>
</dbReference>
<keyword evidence="2" id="KW-1185">Reference proteome</keyword>
<evidence type="ECO:0000313" key="2">
    <source>
        <dbReference type="Proteomes" id="UP000230750"/>
    </source>
</evidence>
<dbReference type="InterPro" id="IPR011042">
    <property type="entry name" value="6-blade_b-propeller_TolB-like"/>
</dbReference>
<dbReference type="AlphaFoldDB" id="A0A2G8JEN7"/>
<reference evidence="1 2" key="1">
    <citation type="journal article" date="2017" name="PLoS Biol.">
        <title>The sea cucumber genome provides insights into morphological evolution and visceral regeneration.</title>
        <authorList>
            <person name="Zhang X."/>
            <person name="Sun L."/>
            <person name="Yuan J."/>
            <person name="Sun Y."/>
            <person name="Gao Y."/>
            <person name="Zhang L."/>
            <person name="Li S."/>
            <person name="Dai H."/>
            <person name="Hamel J.F."/>
            <person name="Liu C."/>
            <person name="Yu Y."/>
            <person name="Liu S."/>
            <person name="Lin W."/>
            <person name="Guo K."/>
            <person name="Jin S."/>
            <person name="Xu P."/>
            <person name="Storey K.B."/>
            <person name="Huan P."/>
            <person name="Zhang T."/>
            <person name="Zhou Y."/>
            <person name="Zhang J."/>
            <person name="Lin C."/>
            <person name="Li X."/>
            <person name="Xing L."/>
            <person name="Huo D."/>
            <person name="Sun M."/>
            <person name="Wang L."/>
            <person name="Mercier A."/>
            <person name="Li F."/>
            <person name="Yang H."/>
            <person name="Xiang J."/>
        </authorList>
    </citation>
    <scope>NUCLEOTIDE SEQUENCE [LARGE SCALE GENOMIC DNA]</scope>
    <source>
        <strain evidence="1">Shaxun</strain>
        <tissue evidence="1">Muscle</tissue>
    </source>
</reference>
<sequence>IASVCGSNLVGVYNIHDGSFTQNNITSLFDDIKTEDRKYASCITTDHIRGHIIVGTSRNVGSLFIFDKNLKFIRALKLPEVIKWSRDILYHKGVLLICDFGGRCAYAVTMDTSKTEAELLYELPKPDIDGEIWCPFSICADRAGLYTSCGISEQFLGKCIITQHSQDGQQLLTTKRTEDTARCMTSLMTEKGEKLVATSRSGKILCYSLMPE</sequence>
<dbReference type="Gene3D" id="2.120.10.30">
    <property type="entry name" value="TolB, C-terminal domain"/>
    <property type="match status" value="1"/>
</dbReference>
<comment type="caution">
    <text evidence="1">The sequence shown here is derived from an EMBL/GenBank/DDBJ whole genome shotgun (WGS) entry which is preliminary data.</text>
</comment>
<gene>
    <name evidence="1" type="ORF">BSL78_28962</name>
</gene>
<evidence type="ECO:0000313" key="1">
    <source>
        <dbReference type="EMBL" id="PIK34217.1"/>
    </source>
</evidence>
<accession>A0A2G8JEN7</accession>